<name>A0ABT8R8F3_9BACT</name>
<protein>
    <submittedName>
        <fullName evidence="1">Uncharacterized protein</fullName>
    </submittedName>
</protein>
<sequence>MKIPVRKGTFEISYIQCGDWRSSHLLSDGLSIEPGQEGTTPVITFLIDTSINLKTRNKETTSYLDSVALQEKIDAFQYLTISDDKVLQTLSSKIKSLPSKTRCVLEIILAGDGTSKKFTIKPTVSNEIKLTRLDS</sequence>
<evidence type="ECO:0000313" key="2">
    <source>
        <dbReference type="Proteomes" id="UP001168528"/>
    </source>
</evidence>
<dbReference type="EMBL" id="JAUKPO010000011">
    <property type="protein sequence ID" value="MDO1448372.1"/>
    <property type="molecule type" value="Genomic_DNA"/>
</dbReference>
<gene>
    <name evidence="1" type="ORF">Q0590_19000</name>
</gene>
<dbReference type="RefSeq" id="WP_302039174.1">
    <property type="nucleotide sequence ID" value="NZ_JAUKPO010000011.1"/>
</dbReference>
<keyword evidence="2" id="KW-1185">Reference proteome</keyword>
<comment type="caution">
    <text evidence="1">The sequence shown here is derived from an EMBL/GenBank/DDBJ whole genome shotgun (WGS) entry which is preliminary data.</text>
</comment>
<accession>A0ABT8R8F3</accession>
<organism evidence="1 2">
    <name type="scientific">Rhodocytophaga aerolata</name>
    <dbReference type="NCBI Taxonomy" id="455078"/>
    <lineage>
        <taxon>Bacteria</taxon>
        <taxon>Pseudomonadati</taxon>
        <taxon>Bacteroidota</taxon>
        <taxon>Cytophagia</taxon>
        <taxon>Cytophagales</taxon>
        <taxon>Rhodocytophagaceae</taxon>
        <taxon>Rhodocytophaga</taxon>
    </lineage>
</organism>
<proteinExistence type="predicted"/>
<dbReference type="Proteomes" id="UP001168528">
    <property type="component" value="Unassembled WGS sequence"/>
</dbReference>
<reference evidence="1" key="1">
    <citation type="submission" date="2023-07" db="EMBL/GenBank/DDBJ databases">
        <title>The genome sequence of Rhodocytophaga aerolata KACC 12507.</title>
        <authorList>
            <person name="Zhang X."/>
        </authorList>
    </citation>
    <scope>NUCLEOTIDE SEQUENCE</scope>
    <source>
        <strain evidence="1">KACC 12507</strain>
    </source>
</reference>
<evidence type="ECO:0000313" key="1">
    <source>
        <dbReference type="EMBL" id="MDO1448372.1"/>
    </source>
</evidence>